<dbReference type="VEuPathDB" id="FungiDB:YALI0_B16456g"/>
<evidence type="ECO:0000256" key="1">
    <source>
        <dbReference type="SAM" id="MobiDB-lite"/>
    </source>
</evidence>
<sequence>MDTDSAMASNEGIPSLEELKAFETDTQLFRALDFAEMDVHQQLIQLKTAIEKVGGHEETDRVHETGEEEVEVEEPGECSSDPITVEEDNEASDAMDKDTPSEMDTGKEPATETDEAEQRPIETDNSDMIIADEEETSAAQEDPEKSASATLFPDIIKNANFFIIMALLQLSKGRIIDAEQTILRSSSFPFLSQFTAPAARVVNALMKDNFETAYADLKLITEKNKDLTVAWATEQAFMGVQQLAHQMLIGCYKVVRVDAVKILLHMEELTQLQDEWEEFEQDGVSYLKRRDDREHGSGYQLQLQELVAITQQLQHKGLYDEVK</sequence>
<protein>
    <submittedName>
        <fullName evidence="2">Uncharacterized protein</fullName>
    </submittedName>
</protein>
<dbReference type="AlphaFoldDB" id="A0A1D8N829"/>
<proteinExistence type="predicted"/>
<feature type="region of interest" description="Disordered" evidence="1">
    <location>
        <begin position="55"/>
        <end position="127"/>
    </location>
</feature>
<feature type="compositionally biased region" description="Basic and acidic residues" evidence="1">
    <location>
        <begin position="94"/>
        <end position="122"/>
    </location>
</feature>
<dbReference type="KEGG" id="yli:2907462"/>
<feature type="compositionally biased region" description="Basic and acidic residues" evidence="1">
    <location>
        <begin position="55"/>
        <end position="65"/>
    </location>
</feature>
<feature type="compositionally biased region" description="Acidic residues" evidence="1">
    <location>
        <begin position="66"/>
        <end position="76"/>
    </location>
</feature>
<dbReference type="VEuPathDB" id="FungiDB:YALI1_B21432g"/>
<dbReference type="GeneID" id="2907462"/>
<organism evidence="2 3">
    <name type="scientific">Yarrowia lipolytica</name>
    <name type="common">Candida lipolytica</name>
    <dbReference type="NCBI Taxonomy" id="4952"/>
    <lineage>
        <taxon>Eukaryota</taxon>
        <taxon>Fungi</taxon>
        <taxon>Dikarya</taxon>
        <taxon>Ascomycota</taxon>
        <taxon>Saccharomycotina</taxon>
        <taxon>Dipodascomycetes</taxon>
        <taxon>Dipodascales</taxon>
        <taxon>Dipodascales incertae sedis</taxon>
        <taxon>Yarrowia</taxon>
    </lineage>
</organism>
<dbReference type="EMBL" id="CP017554">
    <property type="protein sequence ID" value="AOW01793.1"/>
    <property type="molecule type" value="Genomic_DNA"/>
</dbReference>
<gene>
    <name evidence="2" type="ORF">YALI1_B21432g</name>
</gene>
<evidence type="ECO:0000313" key="3">
    <source>
        <dbReference type="Proteomes" id="UP000182444"/>
    </source>
</evidence>
<name>A0A1D8N829_YARLL</name>
<reference evidence="2 3" key="1">
    <citation type="journal article" date="2016" name="PLoS ONE">
        <title>Sequence Assembly of Yarrowia lipolytica Strain W29/CLIB89 Shows Transposable Element Diversity.</title>
        <authorList>
            <person name="Magnan C."/>
            <person name="Yu J."/>
            <person name="Chang I."/>
            <person name="Jahn E."/>
            <person name="Kanomata Y."/>
            <person name="Wu J."/>
            <person name="Zeller M."/>
            <person name="Oakes M."/>
            <person name="Baldi P."/>
            <person name="Sandmeyer S."/>
        </authorList>
    </citation>
    <scope>NUCLEOTIDE SEQUENCE [LARGE SCALE GENOMIC DNA]</scope>
    <source>
        <strain evidence="3">CLIB89(W29)</strain>
    </source>
</reference>
<evidence type="ECO:0000313" key="2">
    <source>
        <dbReference type="EMBL" id="AOW01793.1"/>
    </source>
</evidence>
<dbReference type="RefSeq" id="XP_500974.3">
    <property type="nucleotide sequence ID" value="XM_500974.3"/>
</dbReference>
<feature type="compositionally biased region" description="Acidic residues" evidence="1">
    <location>
        <begin position="84"/>
        <end position="93"/>
    </location>
</feature>
<dbReference type="Proteomes" id="UP000182444">
    <property type="component" value="Chromosome 1B"/>
</dbReference>
<accession>A0A1D8N829</accession>